<gene>
    <name evidence="2" type="ORF">BGO89_10460</name>
</gene>
<evidence type="ECO:0000313" key="2">
    <source>
        <dbReference type="EMBL" id="OJX56936.1"/>
    </source>
</evidence>
<dbReference type="PROSITE" id="PS50835">
    <property type="entry name" value="IG_LIKE"/>
    <property type="match status" value="2"/>
</dbReference>
<dbReference type="PANTHER" id="PTHR35580">
    <property type="entry name" value="CELL SURFACE GLYCOPROTEIN (S-LAYER PROTEIN)-LIKE PROTEIN"/>
    <property type="match status" value="1"/>
</dbReference>
<dbReference type="Pfam" id="PF18962">
    <property type="entry name" value="Por_Secre_tail"/>
    <property type="match status" value="1"/>
</dbReference>
<name>A0A1M3KWW8_9BACT</name>
<dbReference type="InterPro" id="IPR013783">
    <property type="entry name" value="Ig-like_fold"/>
</dbReference>
<dbReference type="PANTHER" id="PTHR35580:SF1">
    <property type="entry name" value="PHYTASE-LIKE DOMAIN-CONTAINING PROTEIN"/>
    <property type="match status" value="1"/>
</dbReference>
<feature type="domain" description="Ig-like" evidence="1">
    <location>
        <begin position="613"/>
        <end position="703"/>
    </location>
</feature>
<dbReference type="InterPro" id="IPR052918">
    <property type="entry name" value="Motility_Chemotaxis_Reg"/>
</dbReference>
<accession>A0A1M3KWW8</accession>
<dbReference type="InterPro" id="IPR007110">
    <property type="entry name" value="Ig-like_dom"/>
</dbReference>
<comment type="caution">
    <text evidence="2">The sequence shown here is derived from an EMBL/GenBank/DDBJ whole genome shotgun (WGS) entry which is preliminary data.</text>
</comment>
<dbReference type="Gene3D" id="2.60.40.10">
    <property type="entry name" value="Immunoglobulins"/>
    <property type="match status" value="2"/>
</dbReference>
<dbReference type="EMBL" id="MKVH01000024">
    <property type="protein sequence ID" value="OJX56936.1"/>
    <property type="molecule type" value="Genomic_DNA"/>
</dbReference>
<dbReference type="SUPFAM" id="SSF48726">
    <property type="entry name" value="Immunoglobulin"/>
    <property type="match status" value="2"/>
</dbReference>
<dbReference type="AlphaFoldDB" id="A0A1M3KWW8"/>
<evidence type="ECO:0000313" key="3">
    <source>
        <dbReference type="Proteomes" id="UP000184233"/>
    </source>
</evidence>
<dbReference type="InterPro" id="IPR026444">
    <property type="entry name" value="Secre_tail"/>
</dbReference>
<evidence type="ECO:0000259" key="1">
    <source>
        <dbReference type="PROSITE" id="PS50835"/>
    </source>
</evidence>
<protein>
    <recommendedName>
        <fullName evidence="1">Ig-like domain-containing protein</fullName>
    </recommendedName>
</protein>
<reference evidence="2 3" key="1">
    <citation type="submission" date="2016-09" db="EMBL/GenBank/DDBJ databases">
        <title>Genome-resolved meta-omics ties microbial dynamics to process performance in biotechnology for thiocyanate degradation.</title>
        <authorList>
            <person name="Kantor R.S."/>
            <person name="Huddy R.J."/>
            <person name="Iyer R."/>
            <person name="Thomas B.C."/>
            <person name="Brown C.T."/>
            <person name="Anantharaman K."/>
            <person name="Tringe S."/>
            <person name="Hettich R.L."/>
            <person name="Harrison S.T."/>
            <person name="Banfield J.F."/>
        </authorList>
    </citation>
    <scope>NUCLEOTIDE SEQUENCE [LARGE SCALE GENOMIC DNA]</scope>
    <source>
        <strain evidence="2">59-99</strain>
    </source>
</reference>
<proteinExistence type="predicted"/>
<dbReference type="InterPro" id="IPR036179">
    <property type="entry name" value="Ig-like_dom_sf"/>
</dbReference>
<dbReference type="InterPro" id="IPR003599">
    <property type="entry name" value="Ig_sub"/>
</dbReference>
<organism evidence="2 3">
    <name type="scientific">Candidatus Kapaibacterium thiocyanatum</name>
    <dbReference type="NCBI Taxonomy" id="1895771"/>
    <lineage>
        <taxon>Bacteria</taxon>
        <taxon>Pseudomonadati</taxon>
        <taxon>Candidatus Kapaibacteriota</taxon>
        <taxon>Candidatus Kapaibacteriia</taxon>
        <taxon>Candidatus Kapaibacteriales</taxon>
        <taxon>Candidatus Kapaibacteriaceae</taxon>
        <taxon>Candidatus Kapaibacterium</taxon>
    </lineage>
</organism>
<dbReference type="SMART" id="SM00409">
    <property type="entry name" value="IG"/>
    <property type="match status" value="2"/>
</dbReference>
<feature type="domain" description="Ig-like" evidence="1">
    <location>
        <begin position="529"/>
        <end position="597"/>
    </location>
</feature>
<dbReference type="STRING" id="1895771.BGO89_10460"/>
<sequence length="796" mass="83854">MPNGRVAVCGRTSTQTLQPLAQGGLQSEHGGSEDAFVCVMSSDLKTIHAWTFIGGTRNDGATALAVDSEGDIVVIGETESTNFPMIKGSIGQTYSAGIDGFIVKLSPGLDTLRFGCYINGSKDEHPKAVALDGTRSIFICGSTSSPSGFPLNSAYDHTHNGGLDGFIMKVQGIGSGIGYASYFGSEGDEEFTALCVPNNSAVIVTGYTTSQNYETYPKYDPWVWQQSRPYDWTYNGGTTDAIVTKFMIDGGGLIFSTFFGGNDNEVGRGVAVDSRNRVMVVGETTSPDLPMVSGLQTAFRGGKDIFLAQLTEDGKTLVGSTYYGGRGDDVPTAIAMANQDVCLIAGSTTSRDIESMGAGSTGQMSGATDAFLLSLNTSTQFFATLMGWQDTDQVLAICKDSRGDVYLGGVTSSPSVVAADGTFENAGEAPTTDGFVVKYAFGFVQLTTPRGGQSLCAENAISISWTTEGMPANQEYSVVLLHDGVEHTVITPRTPANSVIWTPPMGLDPNAKWAVAVRSTRGHLSYTEPDLTIVMPSHITRQPSSAKVCPGSSVTFSVEADGTNPRYQWRRNGSPINGATDNVLTVVAESATQAGTYDVLVNGVCGVGQTSQPAILSIGAGIAIVHEPTDVTVDAGQPVRLAVEARGEQLTYRWEKDGMVLPAYSGGTLDIPSASVRDGGAYRCFITSRCGDTATRTVIVKVNGAVSVADDTEISAVVAVHPNPASGRFTVSMNSVTDGTVHLRLLDMTGRTLWEYAGAGEVAGMDVDVRHLAAGTYYLMADSGIQRSSLRIVIVD</sequence>
<dbReference type="Proteomes" id="UP000184233">
    <property type="component" value="Unassembled WGS sequence"/>
</dbReference>